<reference evidence="1 2" key="1">
    <citation type="submission" date="2014-09" db="EMBL/GenBank/DDBJ databases">
        <authorList>
            <person name="Regsiter A."/>
        </authorList>
    </citation>
    <scope>NUCLEOTIDE SEQUENCE [LARGE SCALE GENOMIC DNA]</scope>
</reference>
<protein>
    <submittedName>
        <fullName evidence="1">Uncharacterized protein</fullName>
    </submittedName>
</protein>
<name>A0A0U5F962_XANCI</name>
<organism evidence="1 2">
    <name type="scientific">Xanthomonas citri pv. citri</name>
    <dbReference type="NCBI Taxonomy" id="611301"/>
    <lineage>
        <taxon>Bacteria</taxon>
        <taxon>Pseudomonadati</taxon>
        <taxon>Pseudomonadota</taxon>
        <taxon>Gammaproteobacteria</taxon>
        <taxon>Lysobacterales</taxon>
        <taxon>Lysobacteraceae</taxon>
        <taxon>Xanthomonas</taxon>
    </lineage>
</organism>
<dbReference type="Proteomes" id="UP000052230">
    <property type="component" value="Unassembled WGS sequence"/>
</dbReference>
<dbReference type="AlphaFoldDB" id="A0A0U5F962"/>
<proteinExistence type="predicted"/>
<comment type="caution">
    <text evidence="1">The sequence shown here is derived from an EMBL/GenBank/DDBJ whole genome shotgun (WGS) entry which is preliminary data.</text>
</comment>
<gene>
    <name evidence="1" type="ORF">XAC3562_1200098</name>
</gene>
<evidence type="ECO:0000313" key="1">
    <source>
        <dbReference type="EMBL" id="CEG14775.1"/>
    </source>
</evidence>
<dbReference type="RefSeq" id="WP_131707711.1">
    <property type="nucleotide sequence ID" value="NZ_CP020883.1"/>
</dbReference>
<accession>A0A0U5F962</accession>
<dbReference type="EMBL" id="CCXZ01000025">
    <property type="protein sequence ID" value="CEG14775.1"/>
    <property type="molecule type" value="Genomic_DNA"/>
</dbReference>
<evidence type="ECO:0000313" key="2">
    <source>
        <dbReference type="Proteomes" id="UP000052230"/>
    </source>
</evidence>
<keyword evidence="2" id="KW-1185">Reference proteome</keyword>
<sequence length="68" mass="7438">MKAKRNILFLDSRFPVEREVCSILEAAPKGERAALLRAMILIGHSELKEHSPKPNGTGEGVQNADQAP</sequence>